<dbReference type="AlphaFoldDB" id="A0A1N6WYZ2"/>
<keyword evidence="2" id="KW-1185">Reference proteome</keyword>
<evidence type="ECO:0000313" key="1">
    <source>
        <dbReference type="EMBL" id="SIQ95287.1"/>
    </source>
</evidence>
<dbReference type="STRING" id="34027.SAMN05421829_108128"/>
<dbReference type="EMBL" id="FTMD01000008">
    <property type="protein sequence ID" value="SIQ95287.1"/>
    <property type="molecule type" value="Genomic_DNA"/>
</dbReference>
<sequence length="269" mass="29755">MELNELRVDVIRLCERAVYAGWGLHVLRALWAMAEQPVPEKEEDRLNLPMQSVSYEALCLRLNGYMRLAAVDSLANLSDADRVKVGGVILLAMANRIFLPHVPAEHAARQPTEALLGHFSAWLVDGAPAEQYVAEAYRYRSRFGTTVTAIRTDPEYEELFDAMPSAGLDYAMGEGHWDLSSHWHGFGRFLAAQGADWQALRVLEQKADGVEFVSDDEYGNDEAHAALLGLLDAQRDGYVDVALKPHDAALAELVDGVLATLRREPARAA</sequence>
<organism evidence="1 2">
    <name type="scientific">Aromatoleum tolulyticum</name>
    <dbReference type="NCBI Taxonomy" id="34027"/>
    <lineage>
        <taxon>Bacteria</taxon>
        <taxon>Pseudomonadati</taxon>
        <taxon>Pseudomonadota</taxon>
        <taxon>Betaproteobacteria</taxon>
        <taxon>Rhodocyclales</taxon>
        <taxon>Rhodocyclaceae</taxon>
        <taxon>Aromatoleum</taxon>
    </lineage>
</organism>
<gene>
    <name evidence="1" type="ORF">SAMN05421829_108128</name>
</gene>
<proteinExistence type="predicted"/>
<dbReference type="OrthoDB" id="9902786at2"/>
<reference evidence="2" key="1">
    <citation type="submission" date="2017-01" db="EMBL/GenBank/DDBJ databases">
        <authorList>
            <person name="Varghese N."/>
            <person name="Submissions S."/>
        </authorList>
    </citation>
    <scope>NUCLEOTIDE SEQUENCE [LARGE SCALE GENOMIC DNA]</scope>
    <source>
        <strain evidence="2">ATCC 51758</strain>
    </source>
</reference>
<accession>A0A1N6WYZ2</accession>
<protein>
    <submittedName>
        <fullName evidence="1">Uncharacterized protein</fullName>
    </submittedName>
</protein>
<dbReference type="RefSeq" id="WP_076602622.1">
    <property type="nucleotide sequence ID" value="NZ_FTMD01000008.1"/>
</dbReference>
<name>A0A1N6WYZ2_9RHOO</name>
<dbReference type="Proteomes" id="UP000186819">
    <property type="component" value="Unassembled WGS sequence"/>
</dbReference>
<evidence type="ECO:0000313" key="2">
    <source>
        <dbReference type="Proteomes" id="UP000186819"/>
    </source>
</evidence>